<dbReference type="EMBL" id="KE525306">
    <property type="protein sequence ID" value="KFB45712.1"/>
    <property type="molecule type" value="Genomic_DNA"/>
</dbReference>
<organism evidence="2">
    <name type="scientific">Anopheles sinensis</name>
    <name type="common">Mosquito</name>
    <dbReference type="NCBI Taxonomy" id="74873"/>
    <lineage>
        <taxon>Eukaryota</taxon>
        <taxon>Metazoa</taxon>
        <taxon>Ecdysozoa</taxon>
        <taxon>Arthropoda</taxon>
        <taxon>Hexapoda</taxon>
        <taxon>Insecta</taxon>
        <taxon>Pterygota</taxon>
        <taxon>Neoptera</taxon>
        <taxon>Endopterygota</taxon>
        <taxon>Diptera</taxon>
        <taxon>Nematocera</taxon>
        <taxon>Culicoidea</taxon>
        <taxon>Culicidae</taxon>
        <taxon>Anophelinae</taxon>
        <taxon>Anopheles</taxon>
    </lineage>
</organism>
<dbReference type="EnsemblMetazoa" id="ASIC013661-RA">
    <property type="protein sequence ID" value="ASIC013661-PA"/>
    <property type="gene ID" value="ASIC013661"/>
</dbReference>
<keyword evidence="1" id="KW-1133">Transmembrane helix</keyword>
<protein>
    <submittedName>
        <fullName evidence="2 3">Twin-arginine translocation protein TatA</fullName>
    </submittedName>
</protein>
<proteinExistence type="predicted"/>
<dbReference type="AlphaFoldDB" id="A0A084W668"/>
<reference evidence="2 4" key="1">
    <citation type="journal article" date="2014" name="BMC Genomics">
        <title>Genome sequence of Anopheles sinensis provides insight into genetics basis of mosquito competence for malaria parasites.</title>
        <authorList>
            <person name="Zhou D."/>
            <person name="Zhang D."/>
            <person name="Ding G."/>
            <person name="Shi L."/>
            <person name="Hou Q."/>
            <person name="Ye Y."/>
            <person name="Xu Y."/>
            <person name="Zhou H."/>
            <person name="Xiong C."/>
            <person name="Li S."/>
            <person name="Yu J."/>
            <person name="Hong S."/>
            <person name="Yu X."/>
            <person name="Zou P."/>
            <person name="Chen C."/>
            <person name="Chang X."/>
            <person name="Wang W."/>
            <person name="Lv Y."/>
            <person name="Sun Y."/>
            <person name="Ma L."/>
            <person name="Shen B."/>
            <person name="Zhu C."/>
        </authorList>
    </citation>
    <scope>NUCLEOTIDE SEQUENCE [LARGE SCALE GENOMIC DNA]</scope>
</reference>
<evidence type="ECO:0000256" key="1">
    <source>
        <dbReference type="SAM" id="Phobius"/>
    </source>
</evidence>
<evidence type="ECO:0000313" key="2">
    <source>
        <dbReference type="EMBL" id="KFB45712.1"/>
    </source>
</evidence>
<keyword evidence="4" id="KW-1185">Reference proteome</keyword>
<gene>
    <name evidence="2" type="ORF">ZHAS_00013661</name>
</gene>
<evidence type="ECO:0000313" key="4">
    <source>
        <dbReference type="Proteomes" id="UP000030765"/>
    </source>
</evidence>
<dbReference type="Proteomes" id="UP000030765">
    <property type="component" value="Unassembled WGS sequence"/>
</dbReference>
<accession>A0A084W668</accession>
<dbReference type="VEuPathDB" id="VectorBase:ASIC013661"/>
<dbReference type="EMBL" id="ATLV01020736">
    <property type="status" value="NOT_ANNOTATED_CDS"/>
    <property type="molecule type" value="Genomic_DNA"/>
</dbReference>
<name>A0A084W668_ANOSI</name>
<reference evidence="3" key="2">
    <citation type="submission" date="2020-05" db="UniProtKB">
        <authorList>
            <consortium name="EnsemblMetazoa"/>
        </authorList>
    </citation>
    <scope>IDENTIFICATION</scope>
</reference>
<keyword evidence="1" id="KW-0812">Transmembrane</keyword>
<keyword evidence="1" id="KW-0472">Membrane</keyword>
<sequence length="88" mass="9967">MGSQRFYHSSIIIIIIAIFFFFGGGYSQEMKFLLFRQHKLLKHIPIFGDESSCEYGRPLFTSQTSCPSHHRSATCQQADFASGTSGLR</sequence>
<evidence type="ECO:0000313" key="3">
    <source>
        <dbReference type="EnsemblMetazoa" id="ASIC013661-PA"/>
    </source>
</evidence>
<feature type="transmembrane region" description="Helical" evidence="1">
    <location>
        <begin position="6"/>
        <end position="26"/>
    </location>
</feature>